<dbReference type="InterPro" id="IPR006726">
    <property type="entry name" value="PHBA_efflux_AaeB/fusaric-R"/>
</dbReference>
<dbReference type="Pfam" id="PF04632">
    <property type="entry name" value="FUSC"/>
    <property type="match status" value="1"/>
</dbReference>
<proteinExistence type="predicted"/>
<feature type="transmembrane region" description="Helical" evidence="6">
    <location>
        <begin position="632"/>
        <end position="651"/>
    </location>
</feature>
<dbReference type="STRING" id="1890364.A0A2P6N748"/>
<dbReference type="GO" id="GO:0005886">
    <property type="term" value="C:plasma membrane"/>
    <property type="evidence" value="ECO:0007669"/>
    <property type="project" value="InterPro"/>
</dbReference>
<feature type="transmembrane region" description="Helical" evidence="6">
    <location>
        <begin position="658"/>
        <end position="676"/>
    </location>
</feature>
<comment type="subcellular location">
    <subcellularLocation>
        <location evidence="1">Membrane</location>
        <topology evidence="1">Multi-pass membrane protein</topology>
    </subcellularLocation>
</comment>
<organism evidence="8 9">
    <name type="scientific">Planoprotostelium fungivorum</name>
    <dbReference type="NCBI Taxonomy" id="1890364"/>
    <lineage>
        <taxon>Eukaryota</taxon>
        <taxon>Amoebozoa</taxon>
        <taxon>Evosea</taxon>
        <taxon>Variosea</taxon>
        <taxon>Cavosteliida</taxon>
        <taxon>Cavosteliaceae</taxon>
        <taxon>Planoprotostelium</taxon>
    </lineage>
</organism>
<dbReference type="OrthoDB" id="68611at2759"/>
<reference evidence="8 9" key="1">
    <citation type="journal article" date="2018" name="Genome Biol. Evol.">
        <title>Multiple Roots of Fruiting Body Formation in Amoebozoa.</title>
        <authorList>
            <person name="Hillmann F."/>
            <person name="Forbes G."/>
            <person name="Novohradska S."/>
            <person name="Ferling I."/>
            <person name="Riege K."/>
            <person name="Groth M."/>
            <person name="Westermann M."/>
            <person name="Marz M."/>
            <person name="Spaller T."/>
            <person name="Winckler T."/>
            <person name="Schaap P."/>
            <person name="Glockner G."/>
        </authorList>
    </citation>
    <scope>NUCLEOTIDE SEQUENCE [LARGE SCALE GENOMIC DNA]</scope>
    <source>
        <strain evidence="8 9">Jena</strain>
    </source>
</reference>
<keyword evidence="9" id="KW-1185">Reference proteome</keyword>
<dbReference type="InParanoid" id="A0A2P6N748"/>
<dbReference type="Proteomes" id="UP000241769">
    <property type="component" value="Unassembled WGS sequence"/>
</dbReference>
<dbReference type="PRINTS" id="PR02047">
    <property type="entry name" value="BREFELDNASP4"/>
</dbReference>
<feature type="compositionally biased region" description="Polar residues" evidence="5">
    <location>
        <begin position="1"/>
        <end position="12"/>
    </location>
</feature>
<dbReference type="EMBL" id="MDYQ01000171">
    <property type="protein sequence ID" value="PRP79770.1"/>
    <property type="molecule type" value="Genomic_DNA"/>
</dbReference>
<dbReference type="PANTHER" id="PTHR47804:SF3">
    <property type="entry name" value="PROTEIN BRE4"/>
    <property type="match status" value="1"/>
</dbReference>
<feature type="transmembrane region" description="Helical" evidence="6">
    <location>
        <begin position="161"/>
        <end position="184"/>
    </location>
</feature>
<keyword evidence="4 6" id="KW-0472">Membrane</keyword>
<feature type="transmembrane region" description="Helical" evidence="6">
    <location>
        <begin position="190"/>
        <end position="208"/>
    </location>
</feature>
<feature type="transmembrane region" description="Helical" evidence="6">
    <location>
        <begin position="215"/>
        <end position="233"/>
    </location>
</feature>
<feature type="region of interest" description="Disordered" evidence="5">
    <location>
        <begin position="1"/>
        <end position="20"/>
    </location>
</feature>
<evidence type="ECO:0000256" key="3">
    <source>
        <dbReference type="ARBA" id="ARBA00022989"/>
    </source>
</evidence>
<feature type="region of interest" description="Disordered" evidence="5">
    <location>
        <begin position="38"/>
        <end position="69"/>
    </location>
</feature>
<evidence type="ECO:0000256" key="2">
    <source>
        <dbReference type="ARBA" id="ARBA00022692"/>
    </source>
</evidence>
<comment type="caution">
    <text evidence="8">The sequence shown here is derived from an EMBL/GenBank/DDBJ whole genome shotgun (WGS) entry which is preliminary data.</text>
</comment>
<dbReference type="GO" id="GO:0022857">
    <property type="term" value="F:transmembrane transporter activity"/>
    <property type="evidence" value="ECO:0007669"/>
    <property type="project" value="InterPro"/>
</dbReference>
<feature type="transmembrane region" description="Helical" evidence="6">
    <location>
        <begin position="579"/>
        <end position="599"/>
    </location>
</feature>
<accession>A0A2P6N748</accession>
<evidence type="ECO:0000256" key="5">
    <source>
        <dbReference type="SAM" id="MobiDB-lite"/>
    </source>
</evidence>
<dbReference type="PANTHER" id="PTHR47804">
    <property type="entry name" value="60S RIBOSOMAL PROTEIN L19"/>
    <property type="match status" value="1"/>
</dbReference>
<keyword evidence="3 6" id="KW-1133">Transmembrane helix</keyword>
<dbReference type="Pfam" id="PF10337">
    <property type="entry name" value="ArAE_2_N"/>
    <property type="match status" value="1"/>
</dbReference>
<dbReference type="InterPro" id="IPR018823">
    <property type="entry name" value="ArAE_2_N"/>
</dbReference>
<feature type="transmembrane region" description="Helical" evidence="6">
    <location>
        <begin position="114"/>
        <end position="131"/>
    </location>
</feature>
<dbReference type="AlphaFoldDB" id="A0A2P6N748"/>
<evidence type="ECO:0000256" key="4">
    <source>
        <dbReference type="ARBA" id="ARBA00023136"/>
    </source>
</evidence>
<name>A0A2P6N748_9EUKA</name>
<feature type="transmembrane region" description="Helical" evidence="6">
    <location>
        <begin position="688"/>
        <end position="710"/>
    </location>
</feature>
<dbReference type="InterPro" id="IPR023244">
    <property type="entry name" value="Brefeldin_A-sensitivity_4"/>
</dbReference>
<keyword evidence="2 6" id="KW-0812">Transmembrane</keyword>
<feature type="transmembrane region" description="Helical" evidence="6">
    <location>
        <begin position="245"/>
        <end position="266"/>
    </location>
</feature>
<evidence type="ECO:0000259" key="7">
    <source>
        <dbReference type="Pfam" id="PF10337"/>
    </source>
</evidence>
<gene>
    <name evidence="8" type="ORF">PROFUN_12632</name>
</gene>
<evidence type="ECO:0000313" key="8">
    <source>
        <dbReference type="EMBL" id="PRP79770.1"/>
    </source>
</evidence>
<feature type="compositionally biased region" description="Basic and acidic residues" evidence="5">
    <location>
        <begin position="51"/>
        <end position="62"/>
    </location>
</feature>
<evidence type="ECO:0000256" key="6">
    <source>
        <dbReference type="SAM" id="Phobius"/>
    </source>
</evidence>
<sequence>MEQHTIQISDGDNLQELPEDRGVYESLQHEQVSLAVATNASEPRALSDSNRSSRDIKEHIPESRTQSTPVATHTFSGWLHHTITSTFSDIKQTLKSLFLFKTYREYLTSKRFSGVLKSSLAVLLCALLQLLPVTSDYLGPLSLLMTVPALLYDMNSTYGVALEYCALTIILSIIATVASGFALWTSFDHGWGLSFWMLFLILLFGWARASFQPKWTVALIIAKVTVVAVIMFGHRLPSFSLDFCYLVGLNMAIGSALCLVVSCVIFPSSSFSMLKKELRDTADTIQSASKLSTCLFVLEKENVEHIATLKAKIKTHTIRMNSLFGNAEKEIIFSNLDMKDYRYLIDCIQKMLVAVDGMLNTCLLSDDVLTRTPLVGESVGKLSDNVRDVQASLEYSLSRMRRGMCGEYLTSEKEEARTVHSNITDSKDFNYLDIERRLEECNEHVVVMIFGGEGADTWDDIFLLYFFLFSIHDLSDRVAQSLHYIERVQKKKRSLLWPATYRIDIDCVLSYVSSLFTFKKKEIHPEETWPSRVSASLRGILSSLLSPLLTDELRYGIKIALAVWFASLPEWITDWYPVWMSWRGEWAAITVTLIMTPAFGSSVLNAMFRVIGTLIGGTWAVIAFAIFELRPWGVFIMFFLFVWPCWDFAYSGRPKAKIGIIALLTYTVVIIAKYSNRNNPDYFSLYRLAYLRVIMISAGVVVMLIFDRFLWPVLVRSRLRALFCQSLHNMAHLFGRSTSFIVFNGSQEELNSLAALENQIRFSLMKCEGLILVAKSEPHLSGPLDVVAWKSMMTSLFKLLEKISYQRRSHERAWDPFIIKNFIRPLHVTRREMIAHISTCLWVIAEAVRSRTPLPDKLPDVSRVRRQLLDHHKSLPILQSKNEDWRKHGSDMIYYQAYALAHKEIVRELEQLILSAQLVVGKVDQVYPEFYKN</sequence>
<feature type="domain" description="Putative ER transporter 6TM N-terminal" evidence="7">
    <location>
        <begin position="195"/>
        <end position="364"/>
    </location>
</feature>
<evidence type="ECO:0000313" key="9">
    <source>
        <dbReference type="Proteomes" id="UP000241769"/>
    </source>
</evidence>
<evidence type="ECO:0000256" key="1">
    <source>
        <dbReference type="ARBA" id="ARBA00004141"/>
    </source>
</evidence>
<dbReference type="InterPro" id="IPR052430">
    <property type="entry name" value="IVT-Associated"/>
</dbReference>
<protein>
    <recommendedName>
        <fullName evidence="7">Putative ER transporter 6TM N-terminal domain-containing protein</fullName>
    </recommendedName>
</protein>